<reference evidence="3" key="1">
    <citation type="submission" date="2021-07" db="EMBL/GenBank/DDBJ databases">
        <authorList>
            <person name="Durling M."/>
        </authorList>
    </citation>
    <scope>NUCLEOTIDE SEQUENCE</scope>
</reference>
<sequence>MTENPSPNPSADSTDLERLLASVAAGSINLNVSIQYQKPLSRKGCGPPLIIVVPELRTSSQQSQPELEDNGKGKGPAVTPPPPPSPLSSTKKWAEEGFAVVEYQPSPFDAYDWIDVILKKAIAALDQSPGCEGEKIGLIVYNTEFWNPIAGVLADNPRLVAAVGYGAYGNETSDEMVDYPIPHIFHFASQGKECEDEEGDEKISNKIIHEYPQTLHESFADPLSPNFHPSAEAISHSKNLAFLKKHLGGPYFDLEAIWDEHTKFEFGERDVEKTMATMVEEPYVNHIPTMTGGIGGDRLANFYRCHFIFSNPHDTELDLVTRTVGIDRVVDEFVFSFTHTMQIDWLLPGIPPTGRKVRVPFTSVVNVRGDRLYHEHIAWDQASVLVQLGLMPVYLDFPYPLPDGTMPGPGKKFQYRVPAAGLDTAKKLLDKNSVPSNGMFDFKIREVDI</sequence>
<evidence type="ECO:0000256" key="1">
    <source>
        <dbReference type="SAM" id="MobiDB-lite"/>
    </source>
</evidence>
<dbReference type="PANTHER" id="PTHR38436">
    <property type="entry name" value="POLYKETIDE CYCLASE SNOAL-LIKE DOMAIN"/>
    <property type="match status" value="1"/>
</dbReference>
<gene>
    <name evidence="3" type="ORF">HYALB_00009319</name>
</gene>
<evidence type="ECO:0000259" key="2">
    <source>
        <dbReference type="Pfam" id="PF12680"/>
    </source>
</evidence>
<feature type="domain" description="SnoaL-like" evidence="2">
    <location>
        <begin position="266"/>
        <end position="372"/>
    </location>
</feature>
<protein>
    <recommendedName>
        <fullName evidence="2">SnoaL-like domain-containing protein</fullName>
    </recommendedName>
</protein>
<dbReference type="EMBL" id="CAJVRM010000221">
    <property type="protein sequence ID" value="CAG8977487.1"/>
    <property type="molecule type" value="Genomic_DNA"/>
</dbReference>
<comment type="caution">
    <text evidence="3">The sequence shown here is derived from an EMBL/GenBank/DDBJ whole genome shotgun (WGS) entry which is preliminary data.</text>
</comment>
<dbReference type="GO" id="GO:0030638">
    <property type="term" value="P:polyketide metabolic process"/>
    <property type="evidence" value="ECO:0007669"/>
    <property type="project" value="InterPro"/>
</dbReference>
<dbReference type="Proteomes" id="UP000701801">
    <property type="component" value="Unassembled WGS sequence"/>
</dbReference>
<dbReference type="Pfam" id="PF12680">
    <property type="entry name" value="SnoaL_2"/>
    <property type="match status" value="1"/>
</dbReference>
<evidence type="ECO:0000313" key="3">
    <source>
        <dbReference type="EMBL" id="CAG8977487.1"/>
    </source>
</evidence>
<feature type="region of interest" description="Disordered" evidence="1">
    <location>
        <begin position="57"/>
        <end position="90"/>
    </location>
</feature>
<dbReference type="InterPro" id="IPR037401">
    <property type="entry name" value="SnoaL-like"/>
</dbReference>
<dbReference type="PANTHER" id="PTHR38436:SF3">
    <property type="entry name" value="CARBOXYMETHYLENEBUTENOLIDASE-RELATED"/>
    <property type="match status" value="1"/>
</dbReference>
<dbReference type="InterPro" id="IPR009959">
    <property type="entry name" value="Cyclase_SnoaL-like"/>
</dbReference>
<evidence type="ECO:0000313" key="4">
    <source>
        <dbReference type="Proteomes" id="UP000701801"/>
    </source>
</evidence>
<dbReference type="OrthoDB" id="5440at2759"/>
<name>A0A9N9LQF2_9HELO</name>
<dbReference type="InterPro" id="IPR032710">
    <property type="entry name" value="NTF2-like_dom_sf"/>
</dbReference>
<organism evidence="3 4">
    <name type="scientific">Hymenoscyphus albidus</name>
    <dbReference type="NCBI Taxonomy" id="595503"/>
    <lineage>
        <taxon>Eukaryota</taxon>
        <taxon>Fungi</taxon>
        <taxon>Dikarya</taxon>
        <taxon>Ascomycota</taxon>
        <taxon>Pezizomycotina</taxon>
        <taxon>Leotiomycetes</taxon>
        <taxon>Helotiales</taxon>
        <taxon>Helotiaceae</taxon>
        <taxon>Hymenoscyphus</taxon>
    </lineage>
</organism>
<keyword evidence="4" id="KW-1185">Reference proteome</keyword>
<dbReference type="AlphaFoldDB" id="A0A9N9LQF2"/>
<proteinExistence type="predicted"/>
<accession>A0A9N9LQF2</accession>
<dbReference type="SUPFAM" id="SSF54427">
    <property type="entry name" value="NTF2-like"/>
    <property type="match status" value="1"/>
</dbReference>
<dbReference type="Gene3D" id="3.10.450.50">
    <property type="match status" value="1"/>
</dbReference>